<sequence>MHLSVFFLFSPEKLDPRSFIIFASSPLRLELSILYSPMVVQARKMMNLEPSLVFCIQNFHEKLAPLLEDVGDDDFYITFAYLGSDVTYFFCNFGFVLIVADGGNRRIVAVVAGGCFQMDGHKEGWGGVGAGG</sequence>
<keyword evidence="2" id="KW-1185">Reference proteome</keyword>
<protein>
    <submittedName>
        <fullName evidence="1">Uncharacterized protein</fullName>
    </submittedName>
</protein>
<evidence type="ECO:0000313" key="2">
    <source>
        <dbReference type="Proteomes" id="UP001177003"/>
    </source>
</evidence>
<dbReference type="EMBL" id="OX465085">
    <property type="protein sequence ID" value="CAI9301489.1"/>
    <property type="molecule type" value="Genomic_DNA"/>
</dbReference>
<gene>
    <name evidence="1" type="ORF">LSALG_LOCUS40036</name>
</gene>
<dbReference type="Proteomes" id="UP001177003">
    <property type="component" value="Chromosome 9"/>
</dbReference>
<organism evidence="1 2">
    <name type="scientific">Lactuca saligna</name>
    <name type="common">Willowleaf lettuce</name>
    <dbReference type="NCBI Taxonomy" id="75948"/>
    <lineage>
        <taxon>Eukaryota</taxon>
        <taxon>Viridiplantae</taxon>
        <taxon>Streptophyta</taxon>
        <taxon>Embryophyta</taxon>
        <taxon>Tracheophyta</taxon>
        <taxon>Spermatophyta</taxon>
        <taxon>Magnoliopsida</taxon>
        <taxon>eudicotyledons</taxon>
        <taxon>Gunneridae</taxon>
        <taxon>Pentapetalae</taxon>
        <taxon>asterids</taxon>
        <taxon>campanulids</taxon>
        <taxon>Asterales</taxon>
        <taxon>Asteraceae</taxon>
        <taxon>Cichorioideae</taxon>
        <taxon>Cichorieae</taxon>
        <taxon>Lactucinae</taxon>
        <taxon>Lactuca</taxon>
    </lineage>
</organism>
<accession>A0AA36A045</accession>
<evidence type="ECO:0000313" key="1">
    <source>
        <dbReference type="EMBL" id="CAI9301489.1"/>
    </source>
</evidence>
<name>A0AA36A045_LACSI</name>
<dbReference type="AlphaFoldDB" id="A0AA36A045"/>
<proteinExistence type="predicted"/>
<reference evidence="1" key="1">
    <citation type="submission" date="2023-04" db="EMBL/GenBank/DDBJ databases">
        <authorList>
            <person name="Vijverberg K."/>
            <person name="Xiong W."/>
            <person name="Schranz E."/>
        </authorList>
    </citation>
    <scope>NUCLEOTIDE SEQUENCE</scope>
</reference>